<dbReference type="InterPro" id="IPR040442">
    <property type="entry name" value="Pyrv_kinase-like_dom_sf"/>
</dbReference>
<evidence type="ECO:0000313" key="6">
    <source>
        <dbReference type="EMBL" id="QVT81974.1"/>
    </source>
</evidence>
<dbReference type="EC" id="3.1.2.30" evidence="6"/>
<keyword evidence="2" id="KW-0479">Metal-binding</keyword>
<dbReference type="PANTHER" id="PTHR32308:SF10">
    <property type="entry name" value="CITRATE LYASE SUBUNIT BETA"/>
    <property type="match status" value="1"/>
</dbReference>
<feature type="region of interest" description="Disordered" evidence="4">
    <location>
        <begin position="246"/>
        <end position="275"/>
    </location>
</feature>
<evidence type="ECO:0000259" key="5">
    <source>
        <dbReference type="Pfam" id="PF03328"/>
    </source>
</evidence>
<dbReference type="InterPro" id="IPR011206">
    <property type="entry name" value="Citrate_lyase_beta/mcl1/mcl2"/>
</dbReference>
<evidence type="ECO:0000256" key="1">
    <source>
        <dbReference type="ARBA" id="ARBA00001946"/>
    </source>
</evidence>
<dbReference type="Pfam" id="PF03328">
    <property type="entry name" value="HpcH_HpaI"/>
    <property type="match status" value="1"/>
</dbReference>
<accession>A0ABX8EN72</accession>
<keyword evidence="3" id="KW-0460">Magnesium</keyword>
<dbReference type="InterPro" id="IPR015813">
    <property type="entry name" value="Pyrv/PenolPyrv_kinase-like_dom"/>
</dbReference>
<evidence type="ECO:0000256" key="3">
    <source>
        <dbReference type="ARBA" id="ARBA00022842"/>
    </source>
</evidence>
<dbReference type="RefSeq" id="WP_214057257.1">
    <property type="nucleotide sequence ID" value="NZ_CP075371.1"/>
</dbReference>
<name>A0ABX8EN72_9ACTN</name>
<organism evidence="6 7">
    <name type="scientific">Nocardioides aquaticus</name>
    <dbReference type="NCBI Taxonomy" id="160826"/>
    <lineage>
        <taxon>Bacteria</taxon>
        <taxon>Bacillati</taxon>
        <taxon>Actinomycetota</taxon>
        <taxon>Actinomycetes</taxon>
        <taxon>Propionibacteriales</taxon>
        <taxon>Nocardioidaceae</taxon>
        <taxon>Nocardioides</taxon>
    </lineage>
</organism>
<dbReference type="Proteomes" id="UP000679307">
    <property type="component" value="Chromosome"/>
</dbReference>
<protein>
    <submittedName>
        <fullName evidence="6">(3S)-malyl-CoA thioesterase</fullName>
        <ecNumber evidence="6">3.1.2.30</ecNumber>
    </submittedName>
</protein>
<dbReference type="SUPFAM" id="SSF51621">
    <property type="entry name" value="Phosphoenolpyruvate/pyruvate domain"/>
    <property type="match status" value="1"/>
</dbReference>
<feature type="domain" description="HpcH/HpaI aldolase/citrate lyase" evidence="5">
    <location>
        <begin position="12"/>
        <end position="216"/>
    </location>
</feature>
<dbReference type="InterPro" id="IPR005000">
    <property type="entry name" value="Aldolase/citrate-lyase_domain"/>
</dbReference>
<dbReference type="PIRSF" id="PIRSF015582">
    <property type="entry name" value="Cit_lyase_B"/>
    <property type="match status" value="1"/>
</dbReference>
<dbReference type="Gene3D" id="3.20.20.60">
    <property type="entry name" value="Phosphoenolpyruvate-binding domains"/>
    <property type="match status" value="1"/>
</dbReference>
<gene>
    <name evidence="6" type="primary">mcl2_2</name>
    <name evidence="6" type="ORF">ENKNEFLB_04393</name>
</gene>
<reference evidence="6 7" key="1">
    <citation type="submission" date="2021-05" db="EMBL/GenBank/DDBJ databases">
        <title>Complete genome of Nocardioides aquaticus KCTC 9944T isolated from meromictic and hypersaline Ekho Lake, Antarctica.</title>
        <authorList>
            <person name="Hwang K."/>
            <person name="Kim K.M."/>
            <person name="Choe H."/>
        </authorList>
    </citation>
    <scope>NUCLEOTIDE SEQUENCE [LARGE SCALE GENOMIC DNA]</scope>
    <source>
        <strain evidence="6 7">KCTC 9944</strain>
    </source>
</reference>
<dbReference type="GO" id="GO:0016787">
    <property type="term" value="F:hydrolase activity"/>
    <property type="evidence" value="ECO:0007669"/>
    <property type="project" value="UniProtKB-KW"/>
</dbReference>
<proteinExistence type="predicted"/>
<keyword evidence="6" id="KW-0378">Hydrolase</keyword>
<sequence length="310" mass="30331">MTTPAAPAAPTTLLFVPGDRPERFDKAAASGADLVLLDLEDAVAPATKAAARDHVRRWLADHGPAAAAVRVNPAGAPGHDEDLVALAGAVDVVLVPKAEDPAELDAIAGRLGGGVRLLALVETAAGVLAAPAIARASSVDRLVLGTYDLAAQLGVSPDDRLAMAGARQALVLASAAAGLAPPVDGVTGAVGDEAALLDDLDHAVRLGLGGKLCLHPRQVPVAAAAFRPTADEVAWAERVVAAAAGSAGGSAGGPAGGPAGGSVGGSSGGSAGGTGASGVVLLDGQMVDKPVVDRARRVLARRDDASGQPR</sequence>
<evidence type="ECO:0000256" key="4">
    <source>
        <dbReference type="SAM" id="MobiDB-lite"/>
    </source>
</evidence>
<evidence type="ECO:0000256" key="2">
    <source>
        <dbReference type="ARBA" id="ARBA00022723"/>
    </source>
</evidence>
<comment type="cofactor">
    <cofactor evidence="1">
        <name>Mg(2+)</name>
        <dbReference type="ChEBI" id="CHEBI:18420"/>
    </cofactor>
</comment>
<keyword evidence="7" id="KW-1185">Reference proteome</keyword>
<dbReference type="EMBL" id="CP075371">
    <property type="protein sequence ID" value="QVT81974.1"/>
    <property type="molecule type" value="Genomic_DNA"/>
</dbReference>
<evidence type="ECO:0000313" key="7">
    <source>
        <dbReference type="Proteomes" id="UP000679307"/>
    </source>
</evidence>
<dbReference type="PANTHER" id="PTHR32308">
    <property type="entry name" value="LYASE BETA SUBUNIT, PUTATIVE (AFU_ORTHOLOGUE AFUA_4G13030)-RELATED"/>
    <property type="match status" value="1"/>
</dbReference>